<dbReference type="Proteomes" id="UP000070612">
    <property type="component" value="Unassembled WGS sequence"/>
</dbReference>
<dbReference type="PANTHER" id="PTHR43639">
    <property type="entry name" value="OXIDOREDUCTASE, SHORT-CHAIN DEHYDROGENASE/REDUCTASE FAMILY (AFU_ORTHOLOGUE AFUA_5G02870)"/>
    <property type="match status" value="1"/>
</dbReference>
<dbReference type="FunFam" id="3.40.50.720:FF:000084">
    <property type="entry name" value="Short-chain dehydrogenase reductase"/>
    <property type="match status" value="1"/>
</dbReference>
<dbReference type="RefSeq" id="WP_067856547.1">
    <property type="nucleotide sequence ID" value="NZ_LGTW01000026.1"/>
</dbReference>
<dbReference type="PRINTS" id="PR00080">
    <property type="entry name" value="SDRFAMILY"/>
</dbReference>
<accession>A0A132PE34</accession>
<dbReference type="Gene3D" id="3.40.50.720">
    <property type="entry name" value="NAD(P)-binding Rossmann-like Domain"/>
    <property type="match status" value="1"/>
</dbReference>
<dbReference type="InterPro" id="IPR036291">
    <property type="entry name" value="NAD(P)-bd_dom_sf"/>
</dbReference>
<dbReference type="EMBL" id="LGTW01000026">
    <property type="protein sequence ID" value="KWX20590.1"/>
    <property type="molecule type" value="Genomic_DNA"/>
</dbReference>
<dbReference type="PATRIC" id="fig|59750.3.peg.3847"/>
<dbReference type="GO" id="GO:0016491">
    <property type="term" value="F:oxidoreductase activity"/>
    <property type="evidence" value="ECO:0007669"/>
    <property type="project" value="UniProtKB-KW"/>
</dbReference>
<comment type="similarity">
    <text evidence="1">Belongs to the short-chain dehydrogenases/reductases (SDR) family.</text>
</comment>
<comment type="caution">
    <text evidence="3">The sequence shown here is derived from an EMBL/GenBank/DDBJ whole genome shotgun (WGS) entry which is preliminary data.</text>
</comment>
<evidence type="ECO:0000256" key="2">
    <source>
        <dbReference type="ARBA" id="ARBA00023002"/>
    </source>
</evidence>
<keyword evidence="4" id="KW-1185">Reference proteome</keyword>
<dbReference type="PANTHER" id="PTHR43639:SF1">
    <property type="entry name" value="SHORT-CHAIN DEHYDROGENASE_REDUCTASE FAMILY PROTEIN"/>
    <property type="match status" value="1"/>
</dbReference>
<dbReference type="SUPFAM" id="SSF51735">
    <property type="entry name" value="NAD(P)-binding Rossmann-fold domains"/>
    <property type="match status" value="1"/>
</dbReference>
<organism evidence="3 4">
    <name type="scientific">Mycolicibacterium wolinskyi</name>
    <dbReference type="NCBI Taxonomy" id="59750"/>
    <lineage>
        <taxon>Bacteria</taxon>
        <taxon>Bacillati</taxon>
        <taxon>Actinomycetota</taxon>
        <taxon>Actinomycetes</taxon>
        <taxon>Mycobacteriales</taxon>
        <taxon>Mycobacteriaceae</taxon>
        <taxon>Mycolicibacterium</taxon>
    </lineage>
</organism>
<sequence>MSALTGRTALVTGASRGIGRAIALRLARDGARVGVHYGASADAAKQTVQDIIDSGGDAFAVQAKLGVPGDAAALWTAFDAHADGVDILVNNAGILGGRGAFTDVAEPAYDEIFAVNTKAPFFVTQHGLARLRDNGRIVNLSTRFTHGSRIPELMTYAMTKAAIDSFTATLAKQLAARNITVNAVGPGSTDTDMNAARLATPEGRATVAAQSPFNRVARPDDIADIVAFLASDDARWVTGQWIDASGGSML</sequence>
<dbReference type="Pfam" id="PF13561">
    <property type="entry name" value="adh_short_C2"/>
    <property type="match status" value="1"/>
</dbReference>
<dbReference type="PRINTS" id="PR00081">
    <property type="entry name" value="GDHRDH"/>
</dbReference>
<evidence type="ECO:0000256" key="1">
    <source>
        <dbReference type="ARBA" id="ARBA00006484"/>
    </source>
</evidence>
<proteinExistence type="inferred from homology"/>
<dbReference type="InterPro" id="IPR002347">
    <property type="entry name" value="SDR_fam"/>
</dbReference>
<protein>
    <submittedName>
        <fullName evidence="3">Short-chain dehydrogenase</fullName>
    </submittedName>
</protein>
<dbReference type="STRING" id="59750.AWC31_25115"/>
<evidence type="ECO:0000313" key="4">
    <source>
        <dbReference type="Proteomes" id="UP000070612"/>
    </source>
</evidence>
<reference evidence="3 4" key="1">
    <citation type="submission" date="2015-07" db="EMBL/GenBank/DDBJ databases">
        <title>A draft genome sequence of Mycobacterium wolinskyi.</title>
        <authorList>
            <person name="de Man T.J."/>
            <person name="Perry K.A."/>
            <person name="Coulliette A.D."/>
            <person name="Jensen B."/>
            <person name="Toney N.C."/>
            <person name="Limbago B.M."/>
            <person name="Noble-Wang J."/>
        </authorList>
    </citation>
    <scope>NUCLEOTIDE SEQUENCE [LARGE SCALE GENOMIC DNA]</scope>
    <source>
        <strain evidence="3 4">CDC_01</strain>
    </source>
</reference>
<dbReference type="AlphaFoldDB" id="A0A132PE34"/>
<evidence type="ECO:0000313" key="3">
    <source>
        <dbReference type="EMBL" id="KWX20590.1"/>
    </source>
</evidence>
<gene>
    <name evidence="3" type="ORF">AFM11_29775</name>
</gene>
<name>A0A132PE34_9MYCO</name>
<keyword evidence="2" id="KW-0560">Oxidoreductase</keyword>